<organism evidence="1 2">
    <name type="scientific">Paralvinella palmiformis</name>
    <dbReference type="NCBI Taxonomy" id="53620"/>
    <lineage>
        <taxon>Eukaryota</taxon>
        <taxon>Metazoa</taxon>
        <taxon>Spiralia</taxon>
        <taxon>Lophotrochozoa</taxon>
        <taxon>Annelida</taxon>
        <taxon>Polychaeta</taxon>
        <taxon>Sedentaria</taxon>
        <taxon>Canalipalpata</taxon>
        <taxon>Terebellida</taxon>
        <taxon>Terebelliformia</taxon>
        <taxon>Alvinellidae</taxon>
        <taxon>Paralvinella</taxon>
    </lineage>
</organism>
<protein>
    <submittedName>
        <fullName evidence="1">Uncharacterized protein</fullName>
    </submittedName>
</protein>
<evidence type="ECO:0000313" key="1">
    <source>
        <dbReference type="EMBL" id="KAK2164582.1"/>
    </source>
</evidence>
<reference evidence="1" key="1">
    <citation type="journal article" date="2023" name="Mol. Biol. Evol.">
        <title>Third-Generation Sequencing Reveals the Adaptive Role of the Epigenome in Three Deep-Sea Polychaetes.</title>
        <authorList>
            <person name="Perez M."/>
            <person name="Aroh O."/>
            <person name="Sun Y."/>
            <person name="Lan Y."/>
            <person name="Juniper S.K."/>
            <person name="Young C.R."/>
            <person name="Angers B."/>
            <person name="Qian P.Y."/>
        </authorList>
    </citation>
    <scope>NUCLEOTIDE SEQUENCE</scope>
    <source>
        <strain evidence="1">P08H-3</strain>
    </source>
</reference>
<proteinExistence type="predicted"/>
<keyword evidence="2" id="KW-1185">Reference proteome</keyword>
<comment type="caution">
    <text evidence="1">The sequence shown here is derived from an EMBL/GenBank/DDBJ whole genome shotgun (WGS) entry which is preliminary data.</text>
</comment>
<sequence length="211" mass="23911">MHEKRKLEYLDSEESGDELVVSLPKRRFCHVQQFREGKDQTQSSEHHKGQVYRMRLRKTYTSSCLVNCSDDEGDVGTSMSGRLDQQVMQELNEDVPAEEGMFETNALCRYRCSTPSRVPVTESNRARVNERLAVNTAAQQIADLNDGSSIIVPSSYSFDKFSAILCSPEDIIRQTLPPVGKHLHHSLIRNCIVKLKLDKTLDAKSGFLIYS</sequence>
<evidence type="ECO:0000313" key="2">
    <source>
        <dbReference type="Proteomes" id="UP001208570"/>
    </source>
</evidence>
<dbReference type="Proteomes" id="UP001208570">
    <property type="component" value="Unassembled WGS sequence"/>
</dbReference>
<accession>A0AAD9K4I5</accession>
<name>A0AAD9K4I5_9ANNE</name>
<dbReference type="EMBL" id="JAODUP010000061">
    <property type="protein sequence ID" value="KAK2164582.1"/>
    <property type="molecule type" value="Genomic_DNA"/>
</dbReference>
<gene>
    <name evidence="1" type="ORF">LSH36_61g00029</name>
</gene>
<dbReference type="AlphaFoldDB" id="A0AAD9K4I5"/>